<dbReference type="RefSeq" id="WP_144981387.1">
    <property type="nucleotide sequence ID" value="NZ_CP037920.1"/>
</dbReference>
<name>A0A517VQF7_9PLAN</name>
<protein>
    <recommendedName>
        <fullName evidence="3">DUF4304 domain-containing protein</fullName>
    </recommendedName>
</protein>
<dbReference type="AlphaFoldDB" id="A0A517VQF7"/>
<dbReference type="Pfam" id="PF14137">
    <property type="entry name" value="DUF4304"/>
    <property type="match status" value="1"/>
</dbReference>
<dbReference type="EMBL" id="CP037920">
    <property type="protein sequence ID" value="QDT95258.1"/>
    <property type="molecule type" value="Genomic_DNA"/>
</dbReference>
<dbReference type="InterPro" id="IPR025412">
    <property type="entry name" value="DUF4304"/>
</dbReference>
<accession>A0A517VQF7</accession>
<gene>
    <name evidence="1" type="ORF">V144x_07000</name>
</gene>
<evidence type="ECO:0000313" key="2">
    <source>
        <dbReference type="Proteomes" id="UP000318704"/>
    </source>
</evidence>
<organism evidence="1 2">
    <name type="scientific">Gimesia aquarii</name>
    <dbReference type="NCBI Taxonomy" id="2527964"/>
    <lineage>
        <taxon>Bacteria</taxon>
        <taxon>Pseudomonadati</taxon>
        <taxon>Planctomycetota</taxon>
        <taxon>Planctomycetia</taxon>
        <taxon>Planctomycetales</taxon>
        <taxon>Planctomycetaceae</taxon>
        <taxon>Gimesia</taxon>
    </lineage>
</organism>
<evidence type="ECO:0008006" key="3">
    <source>
        <dbReference type="Google" id="ProtNLM"/>
    </source>
</evidence>
<dbReference type="KEGG" id="gaw:V144x_07000"/>
<proteinExistence type="predicted"/>
<evidence type="ECO:0000313" key="1">
    <source>
        <dbReference type="EMBL" id="QDT95258.1"/>
    </source>
</evidence>
<reference evidence="1 2" key="1">
    <citation type="submission" date="2019-03" db="EMBL/GenBank/DDBJ databases">
        <title>Deep-cultivation of Planctomycetes and their phenomic and genomic characterization uncovers novel biology.</title>
        <authorList>
            <person name="Wiegand S."/>
            <person name="Jogler M."/>
            <person name="Boedeker C."/>
            <person name="Pinto D."/>
            <person name="Vollmers J."/>
            <person name="Rivas-Marin E."/>
            <person name="Kohn T."/>
            <person name="Peeters S.H."/>
            <person name="Heuer A."/>
            <person name="Rast P."/>
            <person name="Oberbeckmann S."/>
            <person name="Bunk B."/>
            <person name="Jeske O."/>
            <person name="Meyerdierks A."/>
            <person name="Storesund J.E."/>
            <person name="Kallscheuer N."/>
            <person name="Luecker S."/>
            <person name="Lage O.M."/>
            <person name="Pohl T."/>
            <person name="Merkel B.J."/>
            <person name="Hornburger P."/>
            <person name="Mueller R.-W."/>
            <person name="Bruemmer F."/>
            <person name="Labrenz M."/>
            <person name="Spormann A.M."/>
            <person name="Op den Camp H."/>
            <person name="Overmann J."/>
            <person name="Amann R."/>
            <person name="Jetten M.S.M."/>
            <person name="Mascher T."/>
            <person name="Medema M.H."/>
            <person name="Devos D.P."/>
            <person name="Kaster A.-K."/>
            <person name="Ovreas L."/>
            <person name="Rohde M."/>
            <person name="Galperin M.Y."/>
            <person name="Jogler C."/>
        </authorList>
    </citation>
    <scope>NUCLEOTIDE SEQUENCE [LARGE SCALE GENOMIC DNA]</scope>
    <source>
        <strain evidence="1 2">V144</strain>
    </source>
</reference>
<dbReference type="Proteomes" id="UP000318704">
    <property type="component" value="Chromosome"/>
</dbReference>
<sequence>MSQVPAHKIVDEIVKRGLHPLLKAAGYKKRGRTFYHESDDVIQVVNVQSSQGNTAELSKFTINLGVFFPLVREISQEPPLNGLPKEYHCTLRQRIGFLMPQHDDYWWVATPLSDIDHLASEVAEAWDSYGEGWILRISNLNAARDEAERTGNTIMASMISVALLDKVRAKELFDVAYEKSSPHAHKYLESWAIHHNLLQ</sequence>